<evidence type="ECO:0000313" key="3">
    <source>
        <dbReference type="Proteomes" id="UP000001072"/>
    </source>
</evidence>
<reference evidence="3" key="1">
    <citation type="journal article" date="2011" name="Proc. Natl. Acad. Sci. U.S.A.">
        <title>Obligate biotrophy features unraveled by the genomic analysis of rust fungi.</title>
        <authorList>
            <person name="Duplessis S."/>
            <person name="Cuomo C.A."/>
            <person name="Lin Y.-C."/>
            <person name="Aerts A."/>
            <person name="Tisserant E."/>
            <person name="Veneault-Fourrey C."/>
            <person name="Joly D.L."/>
            <person name="Hacquard S."/>
            <person name="Amselem J."/>
            <person name="Cantarel B.L."/>
            <person name="Chiu R."/>
            <person name="Coutinho P.M."/>
            <person name="Feau N."/>
            <person name="Field M."/>
            <person name="Frey P."/>
            <person name="Gelhaye E."/>
            <person name="Goldberg J."/>
            <person name="Grabherr M.G."/>
            <person name="Kodira C.D."/>
            <person name="Kohler A."/>
            <person name="Kuees U."/>
            <person name="Lindquist E.A."/>
            <person name="Lucas S.M."/>
            <person name="Mago R."/>
            <person name="Mauceli E."/>
            <person name="Morin E."/>
            <person name="Murat C."/>
            <person name="Pangilinan J.L."/>
            <person name="Park R."/>
            <person name="Pearson M."/>
            <person name="Quesneville H."/>
            <person name="Rouhier N."/>
            <person name="Sakthikumar S."/>
            <person name="Salamov A.A."/>
            <person name="Schmutz J."/>
            <person name="Selles B."/>
            <person name="Shapiro H."/>
            <person name="Tanguay P."/>
            <person name="Tuskan G.A."/>
            <person name="Henrissat B."/>
            <person name="Van de Peer Y."/>
            <person name="Rouze P."/>
            <person name="Ellis J.G."/>
            <person name="Dodds P.N."/>
            <person name="Schein J.E."/>
            <person name="Zhong S."/>
            <person name="Hamelin R.C."/>
            <person name="Grigoriev I.V."/>
            <person name="Szabo L.J."/>
            <person name="Martin F."/>
        </authorList>
    </citation>
    <scope>NUCLEOTIDE SEQUENCE [LARGE SCALE GENOMIC DNA]</scope>
    <source>
        <strain evidence="3">98AG31 / pathotype 3-4-7</strain>
    </source>
</reference>
<evidence type="ECO:0000313" key="2">
    <source>
        <dbReference type="EMBL" id="EGG01129.1"/>
    </source>
</evidence>
<dbReference type="VEuPathDB" id="FungiDB:MELLADRAFT_73034"/>
<feature type="region of interest" description="Disordered" evidence="1">
    <location>
        <begin position="1"/>
        <end position="32"/>
    </location>
</feature>
<keyword evidence="3" id="KW-1185">Reference proteome</keyword>
<dbReference type="AlphaFoldDB" id="F4S284"/>
<accession>F4S284</accession>
<dbReference type="HOGENOM" id="CLU_1875887_0_0_1"/>
<sequence length="136" mass="15160">MRSRDKGMSVDFGLAERRSLTRSSLSQKKKSYSPYLVSQQVACEKGCGKVTAKCVRCGAASKTKMQRSQSLAKPFLFTSSRSPPQKQVQDSIQEHDGSRDARRLPPMAKLMIEPNRAPVDASSWPPYPFRPTQSPL</sequence>
<dbReference type="OrthoDB" id="2506475at2759"/>
<proteinExistence type="predicted"/>
<dbReference type="RefSeq" id="XP_007415479.1">
    <property type="nucleotide sequence ID" value="XM_007415417.1"/>
</dbReference>
<dbReference type="InParanoid" id="F4S284"/>
<name>F4S284_MELLP</name>
<dbReference type="Proteomes" id="UP000001072">
    <property type="component" value="Unassembled WGS sequence"/>
</dbReference>
<evidence type="ECO:0000256" key="1">
    <source>
        <dbReference type="SAM" id="MobiDB-lite"/>
    </source>
</evidence>
<dbReference type="STRING" id="747676.F4S284"/>
<organism evidence="3">
    <name type="scientific">Melampsora larici-populina (strain 98AG31 / pathotype 3-4-7)</name>
    <name type="common">Poplar leaf rust fungus</name>
    <dbReference type="NCBI Taxonomy" id="747676"/>
    <lineage>
        <taxon>Eukaryota</taxon>
        <taxon>Fungi</taxon>
        <taxon>Dikarya</taxon>
        <taxon>Basidiomycota</taxon>
        <taxon>Pucciniomycotina</taxon>
        <taxon>Pucciniomycetes</taxon>
        <taxon>Pucciniales</taxon>
        <taxon>Melampsoraceae</taxon>
        <taxon>Melampsora</taxon>
    </lineage>
</organism>
<dbReference type="KEGG" id="mlr:MELLADRAFT_73034"/>
<protein>
    <submittedName>
        <fullName evidence="2">Uncharacterized protein</fullName>
    </submittedName>
</protein>
<gene>
    <name evidence="2" type="ORF">MELLADRAFT_73034</name>
</gene>
<dbReference type="EMBL" id="GL883140">
    <property type="protein sequence ID" value="EGG01129.1"/>
    <property type="molecule type" value="Genomic_DNA"/>
</dbReference>
<feature type="compositionally biased region" description="Polar residues" evidence="1">
    <location>
        <begin position="66"/>
        <end position="91"/>
    </location>
</feature>
<feature type="compositionally biased region" description="Basic and acidic residues" evidence="1">
    <location>
        <begin position="92"/>
        <end position="103"/>
    </location>
</feature>
<dbReference type="GeneID" id="18932266"/>
<feature type="compositionally biased region" description="Basic and acidic residues" evidence="1">
    <location>
        <begin position="1"/>
        <end position="19"/>
    </location>
</feature>
<feature type="region of interest" description="Disordered" evidence="1">
    <location>
        <begin position="66"/>
        <end position="136"/>
    </location>
</feature>